<accession>A0A0X4EN87</accession>
<keyword evidence="2" id="KW-1185">Reference proteome</keyword>
<proteinExistence type="predicted"/>
<gene>
    <name evidence="1" type="ORF">AWI28_17860</name>
</gene>
<comment type="caution">
    <text evidence="1">The sequence shown here is derived from an EMBL/GenBank/DDBJ whole genome shotgun (WGS) entry which is preliminary data.</text>
</comment>
<dbReference type="EMBL" id="LRCR01000021">
    <property type="protein sequence ID" value="KUQ83088.1"/>
    <property type="molecule type" value="Genomic_DNA"/>
</dbReference>
<name>A0A0X4EN87_9ENTR</name>
<dbReference type="RefSeq" id="WP_047348155.1">
    <property type="nucleotide sequence ID" value="NZ_LECZ01000026.1"/>
</dbReference>
<organism evidence="1 2">
    <name type="scientific">Enterobacter genomosp. O</name>
    <dbReference type="NCBI Taxonomy" id="2364150"/>
    <lineage>
        <taxon>Bacteria</taxon>
        <taxon>Pseudomonadati</taxon>
        <taxon>Pseudomonadota</taxon>
        <taxon>Gammaproteobacteria</taxon>
        <taxon>Enterobacterales</taxon>
        <taxon>Enterobacteriaceae</taxon>
        <taxon>Enterobacter</taxon>
        <taxon>Enterobacter cloacae complex</taxon>
        <taxon>Enterobacter cloacae complex clade O</taxon>
    </lineage>
</organism>
<dbReference type="AlphaFoldDB" id="A0A0X4EN87"/>
<evidence type="ECO:0000313" key="1">
    <source>
        <dbReference type="EMBL" id="KUQ83088.1"/>
    </source>
</evidence>
<reference evidence="2" key="1">
    <citation type="submission" date="2016-01" db="EMBL/GenBank/DDBJ databases">
        <title>WGS of SAMN04407783.</title>
        <authorList>
            <person name="Adams M."/>
            <person name="Sutton G."/>
            <person name="Nelson K."/>
            <person name="Thaden J."/>
            <person name="Fowler V."/>
            <person name="Mccorrison J."/>
            <person name="Sanka R."/>
            <person name="Brinkac L."/>
            <person name="Nierman W."/>
        </authorList>
    </citation>
    <scope>NUCLEOTIDE SEQUENCE [LARGE SCALE GENOMIC DNA]</scope>
    <source>
        <strain evidence="2">GN04363</strain>
    </source>
</reference>
<protein>
    <submittedName>
        <fullName evidence="1">Uncharacterized protein</fullName>
    </submittedName>
</protein>
<evidence type="ECO:0000313" key="2">
    <source>
        <dbReference type="Proteomes" id="UP000064715"/>
    </source>
</evidence>
<dbReference type="OrthoDB" id="6433535at2"/>
<dbReference type="Proteomes" id="UP000064715">
    <property type="component" value="Unassembled WGS sequence"/>
</dbReference>
<sequence length="237" mass="27120">MQASDYLKMKFLSDRQLALYGQQGVTGTWKALKGIGSDIYSGMERVSWYSSCLIPSYHDVCDELLSEEKRMYLSILSLYRYRDVIAHMLFLYFESVITDSENGNEQNRVRKMDSKVTGLVNNIPTSKAARLAIAWGLAKFLSESGILSEIVVERLARRVPNVVMALQLIGTEQKCALAARRLKTLDPKYYATLYAAQLEMLYYFFEPFLSELIKKVQMGFYKDFDAIYNDLKGKGNV</sequence>